<feature type="chain" id="PRO_5047453282" description="alpha-L-fucosidase" evidence="7">
    <location>
        <begin position="20"/>
        <end position="483"/>
    </location>
</feature>
<dbReference type="RefSeq" id="WP_346754809.1">
    <property type="nucleotide sequence ID" value="NZ_JAUJEA010000013.1"/>
</dbReference>
<evidence type="ECO:0000259" key="9">
    <source>
        <dbReference type="Pfam" id="PF16757"/>
    </source>
</evidence>
<comment type="caution">
    <text evidence="10">The sequence shown here is derived from an EMBL/GenBank/DDBJ whole genome shotgun (WGS) entry which is preliminary data.</text>
</comment>
<sequence length="483" mass="56702">MRKLTFLIFYFLIFTTLHAQEDEHENYVVETDPLVKKNLEEWQDIKFGLMMHWGPYSQWGIVESWSLCTEEWINRRDGRYENYDQYKIDYENLQKTFNPVNFNPEKWAKAAKDAGMKYMVFTTKHHDGFCMFDTKTTDYKITSKNTPFHTNPKANITKELFDAFGSEGFKIGAYFSKPDWHTEFYWWPYYNTGPRHVNYNPAKFPDRWQQFKDYTYTQIEELMTNYGKVDILWLDGAWVRPYENTPERFKEWAIWKDWDQNIDIPGIANMAREHQPGLIVVDRWVSGAYENYLTPENRIPEHAIPVPWESPITMAPGWSYNKNHQYKSVRRLVHMMVEIVSKGGNFLLNVGPSPEGDWDPVVYDRLKGIGAWMRINSEAIYNSRIVAPYKDGKVALTQNKDTKAVYGIYLPDENESTPPAKIWLTHITPAKGASVTMLGAPGRLKWQKIGNGVLIEIPEKLRKSPPAQDAWTIKISEIEKKRE</sequence>
<keyword evidence="5" id="KW-0378">Hydrolase</keyword>
<dbReference type="PIRSF" id="PIRSF001092">
    <property type="entry name" value="Alpha-L-fucosidase"/>
    <property type="match status" value="1"/>
</dbReference>
<dbReference type="InterPro" id="IPR017853">
    <property type="entry name" value="GH"/>
</dbReference>
<gene>
    <name evidence="10" type="ORF">QQ008_25570</name>
</gene>
<reference evidence="10" key="1">
    <citation type="submission" date="2023-06" db="EMBL/GenBank/DDBJ databases">
        <title>Genomic of Parafulvivirga corallium.</title>
        <authorList>
            <person name="Wang G."/>
        </authorList>
    </citation>
    <scope>NUCLEOTIDE SEQUENCE</scope>
    <source>
        <strain evidence="10">BMA10</strain>
    </source>
</reference>
<keyword evidence="6" id="KW-0326">Glycosidase</keyword>
<dbReference type="EMBL" id="JAUJEA010000013">
    <property type="protein sequence ID" value="MDN5204785.1"/>
    <property type="molecule type" value="Genomic_DNA"/>
</dbReference>
<dbReference type="PANTHER" id="PTHR10030">
    <property type="entry name" value="ALPHA-L-FUCOSIDASE"/>
    <property type="match status" value="1"/>
</dbReference>
<dbReference type="InterPro" id="IPR013780">
    <property type="entry name" value="Glyco_hydro_b"/>
</dbReference>
<evidence type="ECO:0000256" key="1">
    <source>
        <dbReference type="ARBA" id="ARBA00004071"/>
    </source>
</evidence>
<accession>A0ABT8KVH8</accession>
<evidence type="ECO:0000313" key="10">
    <source>
        <dbReference type="EMBL" id="MDN5204785.1"/>
    </source>
</evidence>
<organism evidence="10 11">
    <name type="scientific">Splendidivirga corallicola</name>
    <dbReference type="NCBI Taxonomy" id="3051826"/>
    <lineage>
        <taxon>Bacteria</taxon>
        <taxon>Pseudomonadati</taxon>
        <taxon>Bacteroidota</taxon>
        <taxon>Cytophagia</taxon>
        <taxon>Cytophagales</taxon>
        <taxon>Splendidivirgaceae</taxon>
        <taxon>Splendidivirga</taxon>
    </lineage>
</organism>
<evidence type="ECO:0000256" key="4">
    <source>
        <dbReference type="ARBA" id="ARBA00022729"/>
    </source>
</evidence>
<dbReference type="InterPro" id="IPR016286">
    <property type="entry name" value="FUC_metazoa-typ"/>
</dbReference>
<dbReference type="Gene3D" id="2.60.40.1180">
    <property type="entry name" value="Golgi alpha-mannosidase II"/>
    <property type="match status" value="1"/>
</dbReference>
<dbReference type="SMART" id="SM00812">
    <property type="entry name" value="Alpha_L_fucos"/>
    <property type="match status" value="1"/>
</dbReference>
<keyword evidence="4 7" id="KW-0732">Signal</keyword>
<dbReference type="EC" id="3.2.1.51" evidence="3"/>
<dbReference type="Pfam" id="PF01120">
    <property type="entry name" value="Alpha_L_fucos"/>
    <property type="match status" value="1"/>
</dbReference>
<dbReference type="InterPro" id="IPR000933">
    <property type="entry name" value="Glyco_hydro_29"/>
</dbReference>
<evidence type="ECO:0000256" key="2">
    <source>
        <dbReference type="ARBA" id="ARBA00007951"/>
    </source>
</evidence>
<protein>
    <recommendedName>
        <fullName evidence="3">alpha-L-fucosidase</fullName>
        <ecNumber evidence="3">3.2.1.51</ecNumber>
    </recommendedName>
</protein>
<dbReference type="InterPro" id="IPR057739">
    <property type="entry name" value="Glyco_hydro_29_N"/>
</dbReference>
<feature type="domain" description="Alpha-L-fucosidase C-terminal" evidence="9">
    <location>
        <begin position="393"/>
        <end position="475"/>
    </location>
</feature>
<evidence type="ECO:0000256" key="5">
    <source>
        <dbReference type="ARBA" id="ARBA00022801"/>
    </source>
</evidence>
<dbReference type="PANTHER" id="PTHR10030:SF37">
    <property type="entry name" value="ALPHA-L-FUCOSIDASE-RELATED"/>
    <property type="match status" value="1"/>
</dbReference>
<comment type="similarity">
    <text evidence="2">Belongs to the glycosyl hydrolase 29 family.</text>
</comment>
<dbReference type="Proteomes" id="UP001172082">
    <property type="component" value="Unassembled WGS sequence"/>
</dbReference>
<feature type="domain" description="Glycoside hydrolase family 29 N-terminal" evidence="8">
    <location>
        <begin position="18"/>
        <end position="378"/>
    </location>
</feature>
<evidence type="ECO:0000259" key="8">
    <source>
        <dbReference type="Pfam" id="PF01120"/>
    </source>
</evidence>
<name>A0ABT8KVH8_9BACT</name>
<evidence type="ECO:0000256" key="7">
    <source>
        <dbReference type="SAM" id="SignalP"/>
    </source>
</evidence>
<dbReference type="InterPro" id="IPR031919">
    <property type="entry name" value="Fucosidase_C"/>
</dbReference>
<dbReference type="Pfam" id="PF16757">
    <property type="entry name" value="Fucosidase_C"/>
    <property type="match status" value="1"/>
</dbReference>
<evidence type="ECO:0000256" key="6">
    <source>
        <dbReference type="ARBA" id="ARBA00023295"/>
    </source>
</evidence>
<evidence type="ECO:0000256" key="3">
    <source>
        <dbReference type="ARBA" id="ARBA00012662"/>
    </source>
</evidence>
<proteinExistence type="inferred from homology"/>
<feature type="signal peptide" evidence="7">
    <location>
        <begin position="1"/>
        <end position="19"/>
    </location>
</feature>
<dbReference type="Gene3D" id="3.20.20.80">
    <property type="entry name" value="Glycosidases"/>
    <property type="match status" value="1"/>
</dbReference>
<keyword evidence="11" id="KW-1185">Reference proteome</keyword>
<comment type="function">
    <text evidence="1">Alpha-L-fucosidase is responsible for hydrolyzing the alpha-1,6-linked fucose joined to the reducing-end N-acetylglucosamine of the carbohydrate moieties of glycoproteins.</text>
</comment>
<evidence type="ECO:0000313" key="11">
    <source>
        <dbReference type="Proteomes" id="UP001172082"/>
    </source>
</evidence>
<dbReference type="SUPFAM" id="SSF51445">
    <property type="entry name" value="(Trans)glycosidases"/>
    <property type="match status" value="1"/>
</dbReference>